<dbReference type="Pfam" id="PF00753">
    <property type="entry name" value="Lactamase_B"/>
    <property type="match status" value="1"/>
</dbReference>
<evidence type="ECO:0000313" key="2">
    <source>
        <dbReference type="EMBL" id="MRH43870.1"/>
    </source>
</evidence>
<feature type="domain" description="Metallo-beta-lactamase" evidence="1">
    <location>
        <begin position="18"/>
        <end position="210"/>
    </location>
</feature>
<dbReference type="InterPro" id="IPR050855">
    <property type="entry name" value="NDM-1-like"/>
</dbReference>
<sequence length="240" mass="26122">MKQMNNIYQISFLEHAFPVNCYLVKEENELTLIDAALPYSAKKILKFASSIGKPITKILLTHGHDDHVGALDKLKDALPTVPVYISKRDSRLLAGDLSVDEHETNLPIRGGVPKKIKTKADIFIEDGDQIGSLRAIAAPGHTPGQMAFLDTRDNSIIAGDAFQTRGGIAVSGQLKLSFPFPALATWDKQAALTSARKIAELKPTLLAVGHGRMLVEPFGLINKAIKDAETKMNSNQTRSV</sequence>
<dbReference type="RefSeq" id="WP_153737496.1">
    <property type="nucleotide sequence ID" value="NZ_WJNG01000012.1"/>
</dbReference>
<evidence type="ECO:0000313" key="3">
    <source>
        <dbReference type="Proteomes" id="UP000799092"/>
    </source>
</evidence>
<dbReference type="SMART" id="SM00849">
    <property type="entry name" value="Lactamase_B"/>
    <property type="match status" value="1"/>
</dbReference>
<gene>
    <name evidence="2" type="ORF">GH741_14600</name>
</gene>
<dbReference type="Proteomes" id="UP000799092">
    <property type="component" value="Unassembled WGS sequence"/>
</dbReference>
<dbReference type="EMBL" id="WJNG01000012">
    <property type="protein sequence ID" value="MRH43870.1"/>
    <property type="molecule type" value="Genomic_DNA"/>
</dbReference>
<dbReference type="PANTHER" id="PTHR42951:SF9">
    <property type="entry name" value="METAL-DEPENDENT HYDROLASE"/>
    <property type="match status" value="1"/>
</dbReference>
<proteinExistence type="predicted"/>
<dbReference type="InterPro" id="IPR036866">
    <property type="entry name" value="RibonucZ/Hydroxyglut_hydro"/>
</dbReference>
<dbReference type="InterPro" id="IPR001279">
    <property type="entry name" value="Metallo-B-lactamas"/>
</dbReference>
<protein>
    <submittedName>
        <fullName evidence="2">MBL fold metallo-hydrolase</fullName>
    </submittedName>
</protein>
<dbReference type="Gene3D" id="3.60.15.10">
    <property type="entry name" value="Ribonuclease Z/Hydroxyacylglutathione hydrolase-like"/>
    <property type="match status" value="1"/>
</dbReference>
<dbReference type="PANTHER" id="PTHR42951">
    <property type="entry name" value="METALLO-BETA-LACTAMASE DOMAIN-CONTAINING"/>
    <property type="match status" value="1"/>
</dbReference>
<accession>A0A6A8DF68</accession>
<comment type="caution">
    <text evidence="2">The sequence shown here is derived from an EMBL/GenBank/DDBJ whole genome shotgun (WGS) entry which is preliminary data.</text>
</comment>
<dbReference type="SUPFAM" id="SSF56281">
    <property type="entry name" value="Metallo-hydrolase/oxidoreductase"/>
    <property type="match status" value="1"/>
</dbReference>
<organism evidence="2 3">
    <name type="scientific">Aquibacillus halophilus</name>
    <dbReference type="NCBI Taxonomy" id="930132"/>
    <lineage>
        <taxon>Bacteria</taxon>
        <taxon>Bacillati</taxon>
        <taxon>Bacillota</taxon>
        <taxon>Bacilli</taxon>
        <taxon>Bacillales</taxon>
        <taxon>Bacillaceae</taxon>
        <taxon>Aquibacillus</taxon>
    </lineage>
</organism>
<dbReference type="CDD" id="cd07721">
    <property type="entry name" value="yflN-like_MBL-fold"/>
    <property type="match status" value="1"/>
</dbReference>
<keyword evidence="2" id="KW-0378">Hydrolase</keyword>
<name>A0A6A8DF68_9BACI</name>
<dbReference type="OrthoDB" id="9802248at2"/>
<dbReference type="AlphaFoldDB" id="A0A6A8DF68"/>
<evidence type="ECO:0000259" key="1">
    <source>
        <dbReference type="SMART" id="SM00849"/>
    </source>
</evidence>
<keyword evidence="3" id="KW-1185">Reference proteome</keyword>
<reference evidence="2" key="1">
    <citation type="submission" date="2019-11" db="EMBL/GenBank/DDBJ databases">
        <authorList>
            <person name="Li J."/>
        </authorList>
    </citation>
    <scope>NUCLEOTIDE SEQUENCE</scope>
    <source>
        <strain evidence="2">B6B</strain>
    </source>
</reference>
<dbReference type="GO" id="GO:0016787">
    <property type="term" value="F:hydrolase activity"/>
    <property type="evidence" value="ECO:0007669"/>
    <property type="project" value="UniProtKB-KW"/>
</dbReference>